<dbReference type="EMBL" id="SDGZ01000023">
    <property type="protein sequence ID" value="TYC48173.1"/>
    <property type="molecule type" value="Genomic_DNA"/>
</dbReference>
<feature type="domain" description="WxL" evidence="1">
    <location>
        <begin position="42"/>
        <end position="198"/>
    </location>
</feature>
<evidence type="ECO:0000313" key="2">
    <source>
        <dbReference type="EMBL" id="TYC48173.1"/>
    </source>
</evidence>
<proteinExistence type="predicted"/>
<evidence type="ECO:0000313" key="3">
    <source>
        <dbReference type="Proteomes" id="UP000371977"/>
    </source>
</evidence>
<keyword evidence="3" id="KW-1185">Reference proteome</keyword>
<comment type="caution">
    <text evidence="2">The sequence shown here is derived from an EMBL/GenBank/DDBJ whole genome shotgun (WGS) entry which is preliminary data.</text>
</comment>
<organism evidence="2 3">
    <name type="scientific">Weissella muntiaci</name>
    <dbReference type="NCBI Taxonomy" id="2508881"/>
    <lineage>
        <taxon>Bacteria</taxon>
        <taxon>Bacillati</taxon>
        <taxon>Bacillota</taxon>
        <taxon>Bacilli</taxon>
        <taxon>Lactobacillales</taxon>
        <taxon>Lactobacillaceae</taxon>
        <taxon>Weissella</taxon>
    </lineage>
</organism>
<dbReference type="RefSeq" id="WP_148623328.1">
    <property type="nucleotide sequence ID" value="NZ_SDGZ01000023.1"/>
</dbReference>
<evidence type="ECO:0000259" key="1">
    <source>
        <dbReference type="Pfam" id="PF13731"/>
    </source>
</evidence>
<protein>
    <submittedName>
        <fullName evidence="2">WxL domain-containing protein</fullName>
    </submittedName>
</protein>
<gene>
    <name evidence="2" type="ORF">ESZ50_09330</name>
</gene>
<dbReference type="OrthoDB" id="2282798at2"/>
<dbReference type="InterPro" id="IPR027994">
    <property type="entry name" value="WxL_dom"/>
</dbReference>
<name>A0A6C2C3P4_9LACO</name>
<dbReference type="Proteomes" id="UP000371977">
    <property type="component" value="Unassembled WGS sequence"/>
</dbReference>
<sequence>MKKSVLVSSIVLGVIGVSGVVGGSVFADDTQTQTTNATAALTQPGTTPGGSDNLKLESAPTFDFGSQELSGTGNTFDKAATVTGDLTVNNIGNTSGWNVTVARSEFLDGSTTLKGADLKLEQGTVSATSSDNTSTAPTTMLADLKNTSAAPVFTAAAGNGIGEWKDVFAVSNASLYAPAGNVAGSYTASLTWTLTNAPA</sequence>
<dbReference type="Pfam" id="PF13731">
    <property type="entry name" value="WxL"/>
    <property type="match status" value="1"/>
</dbReference>
<dbReference type="AlphaFoldDB" id="A0A6C2C3P4"/>
<accession>A0A6C2C3P4</accession>
<reference evidence="2 3" key="1">
    <citation type="submission" date="2019-01" db="EMBL/GenBank/DDBJ databases">
        <title>Weissella sp. nov., a novel lactic acid bacterium isolated from animal feces.</title>
        <authorList>
            <person name="Wang L.-T."/>
        </authorList>
    </citation>
    <scope>NUCLEOTIDE SEQUENCE [LARGE SCALE GENOMIC DNA]</scope>
    <source>
        <strain evidence="2 3">8H-2</strain>
    </source>
</reference>